<dbReference type="InterPro" id="IPR039195">
    <property type="entry name" value="ANKRD40"/>
</dbReference>
<feature type="repeat" description="ANK" evidence="1">
    <location>
        <begin position="19"/>
        <end position="51"/>
    </location>
</feature>
<feature type="region of interest" description="Disordered" evidence="2">
    <location>
        <begin position="187"/>
        <end position="208"/>
    </location>
</feature>
<feature type="compositionally biased region" description="Low complexity" evidence="2">
    <location>
        <begin position="143"/>
        <end position="154"/>
    </location>
</feature>
<name>A0A8C5TVA3_9PASS</name>
<evidence type="ECO:0000256" key="2">
    <source>
        <dbReference type="SAM" id="MobiDB-lite"/>
    </source>
</evidence>
<dbReference type="Ensembl" id="ENSMCST00000013317.1">
    <property type="protein sequence ID" value="ENSMCSP00000012981.1"/>
    <property type="gene ID" value="ENSMCSG00000009196.1"/>
</dbReference>
<accession>A0A8C5TVA3</accession>
<evidence type="ECO:0000313" key="4">
    <source>
        <dbReference type="Proteomes" id="UP000694560"/>
    </source>
</evidence>
<dbReference type="InterPro" id="IPR002110">
    <property type="entry name" value="Ankyrin_rpt"/>
</dbReference>
<dbReference type="SMART" id="SM00248">
    <property type="entry name" value="ANK"/>
    <property type="match status" value="1"/>
</dbReference>
<keyword evidence="4" id="KW-1185">Reference proteome</keyword>
<protein>
    <recommendedName>
        <fullName evidence="5">Ankyrin repeat domain-containing protein 40</fullName>
    </recommendedName>
</protein>
<dbReference type="OrthoDB" id="194358at2759"/>
<dbReference type="Gene3D" id="1.25.40.20">
    <property type="entry name" value="Ankyrin repeat-containing domain"/>
    <property type="match status" value="1"/>
</dbReference>
<dbReference type="Pfam" id="PF00023">
    <property type="entry name" value="Ank"/>
    <property type="match status" value="1"/>
</dbReference>
<dbReference type="PANTHER" id="PTHR24192:SF3">
    <property type="entry name" value="ANKYRIN REPEAT DOMAIN 40"/>
    <property type="match status" value="1"/>
</dbReference>
<reference evidence="3" key="1">
    <citation type="submission" date="2025-08" db="UniProtKB">
        <authorList>
            <consortium name="Ensembl"/>
        </authorList>
    </citation>
    <scope>IDENTIFICATION</scope>
</reference>
<reference evidence="3" key="2">
    <citation type="submission" date="2025-09" db="UniProtKB">
        <authorList>
            <consortium name="Ensembl"/>
        </authorList>
    </citation>
    <scope>IDENTIFICATION</scope>
</reference>
<dbReference type="AlphaFoldDB" id="A0A8C5TVA3"/>
<sequence>MSGNASAITQDLTEFMFSLCRTCLHWACKRNHAAVVAYLLHAGADKDILTKKGERPAQLTSKREIRKMLGVEDDELPDSKQDSDLPIIPNYLANPPFPYVYNTSSGTIPDPTPNGNLCHLEPQDTNSPPVPDSDTYRWAPLQPGNAAPEAAPNGDIPALLRGSAGPPHPNPVLQRAPVYQGAVSWGRSPSLSAGSNQSLPQQGNGSSVGPVPAFQPVFFTGAFPLNMQVENKTLTLRENDFIEFELDRQELDHTEELLRVELGLQLDDLRSLPTQIIIILKISSVPPFMHSLGKPNFSESLYLASLAAGYCIAAGYCRTAVIIKFFHP</sequence>
<dbReference type="InterPro" id="IPR036770">
    <property type="entry name" value="Ankyrin_rpt-contain_sf"/>
</dbReference>
<proteinExistence type="predicted"/>
<dbReference type="SUPFAM" id="SSF48403">
    <property type="entry name" value="Ankyrin repeat"/>
    <property type="match status" value="1"/>
</dbReference>
<dbReference type="PROSITE" id="PS50088">
    <property type="entry name" value="ANK_REPEAT"/>
    <property type="match status" value="1"/>
</dbReference>
<keyword evidence="1" id="KW-0040">ANK repeat</keyword>
<evidence type="ECO:0008006" key="5">
    <source>
        <dbReference type="Google" id="ProtNLM"/>
    </source>
</evidence>
<dbReference type="PANTHER" id="PTHR24192">
    <property type="entry name" value="ANKYRIN REPEAT DOMAIN 40"/>
    <property type="match status" value="1"/>
</dbReference>
<evidence type="ECO:0000313" key="3">
    <source>
        <dbReference type="Ensembl" id="ENSMCSP00000012981.1"/>
    </source>
</evidence>
<feature type="region of interest" description="Disordered" evidence="2">
    <location>
        <begin position="103"/>
        <end position="174"/>
    </location>
</feature>
<organism evidence="3 4">
    <name type="scientific">Malurus cyaneus samueli</name>
    <dbReference type="NCBI Taxonomy" id="2593467"/>
    <lineage>
        <taxon>Eukaryota</taxon>
        <taxon>Metazoa</taxon>
        <taxon>Chordata</taxon>
        <taxon>Craniata</taxon>
        <taxon>Vertebrata</taxon>
        <taxon>Euteleostomi</taxon>
        <taxon>Archelosauria</taxon>
        <taxon>Archosauria</taxon>
        <taxon>Dinosauria</taxon>
        <taxon>Saurischia</taxon>
        <taxon>Theropoda</taxon>
        <taxon>Coelurosauria</taxon>
        <taxon>Aves</taxon>
        <taxon>Neognathae</taxon>
        <taxon>Neoaves</taxon>
        <taxon>Telluraves</taxon>
        <taxon>Australaves</taxon>
        <taxon>Passeriformes</taxon>
        <taxon>Meliphagoidea</taxon>
        <taxon>Maluridae</taxon>
        <taxon>Malurus</taxon>
    </lineage>
</organism>
<dbReference type="Proteomes" id="UP000694560">
    <property type="component" value="Unplaced"/>
</dbReference>
<evidence type="ECO:0000256" key="1">
    <source>
        <dbReference type="PROSITE-ProRule" id="PRU00023"/>
    </source>
</evidence>
<feature type="compositionally biased region" description="Polar residues" evidence="2">
    <location>
        <begin position="187"/>
        <end position="207"/>
    </location>
</feature>